<protein>
    <recommendedName>
        <fullName evidence="5">DUF1593 domain-containing protein</fullName>
    </recommendedName>
</protein>
<dbReference type="InterPro" id="IPR011483">
    <property type="entry name" value="Sde182_NH-like"/>
</dbReference>
<dbReference type="AlphaFoldDB" id="A0A1I3FBQ3"/>
<dbReference type="OrthoDB" id="253051at2"/>
<evidence type="ECO:0000259" key="1">
    <source>
        <dbReference type="Pfam" id="PF07632"/>
    </source>
</evidence>
<dbReference type="SUPFAM" id="SSF53590">
    <property type="entry name" value="Nucleoside hydrolase"/>
    <property type="match status" value="1"/>
</dbReference>
<evidence type="ECO:0000259" key="2">
    <source>
        <dbReference type="Pfam" id="PF21027"/>
    </source>
</evidence>
<dbReference type="GO" id="GO:0016799">
    <property type="term" value="F:hydrolase activity, hydrolyzing N-glycosyl compounds"/>
    <property type="evidence" value="ECO:0007669"/>
    <property type="project" value="InterPro"/>
</dbReference>
<evidence type="ECO:0008006" key="5">
    <source>
        <dbReference type="Google" id="ProtNLM"/>
    </source>
</evidence>
<evidence type="ECO:0000313" key="3">
    <source>
        <dbReference type="EMBL" id="SFI08619.1"/>
    </source>
</evidence>
<sequence length="444" mass="49354">MRGWFLWVFALGVCVSHAQERPSVLVLTDIGGDPDDQQSLVRLLLYSDVLNITGIVATSTMGHGLKTHPNIVQEAISRYEQVYPALQFYAPSYPEPGFLHSIVKSGLPDYQSVGRGWESEGANHINEIVRHANTPVYVVVWGGHRELAQALWEARESSSADEFRLFCSKIRVYGIGDQDGHRDSILRAYPDLLYVASGYYFPGKSGEPMTSVFRGMYQTGQTDCPDRDWVRTHVHGHGALADFYPLDGHGTAGMKEGDTPSFLALIPNGLNVADRPEWGGWGGRFRKLRNQLFIDAPDFLDGTLNERHTVSRWRSAFQSDFMARLDRCIRPTGGANRAPVAVLNGESGVGPIKKKAKPGEVIELVATGSFDPDGDSLTFQWFNYWEAGTCPGSIPVEHHTDNKALFKVPEDAEVGTEFHLILEVHDRGLPSLVSYRRLLLEVTQ</sequence>
<accession>A0A1I3FBQ3</accession>
<dbReference type="RefSeq" id="WP_090624966.1">
    <property type="nucleotide sequence ID" value="NZ_FOQO01000002.1"/>
</dbReference>
<dbReference type="STRING" id="1477437.SAMN05444682_102252"/>
<gene>
    <name evidence="3" type="ORF">SAMN05444682_102252</name>
</gene>
<dbReference type="EMBL" id="FOQO01000002">
    <property type="protein sequence ID" value="SFI08619.1"/>
    <property type="molecule type" value="Genomic_DNA"/>
</dbReference>
<dbReference type="Gene3D" id="2.60.40.10">
    <property type="entry name" value="Immunoglobulins"/>
    <property type="match status" value="1"/>
</dbReference>
<evidence type="ECO:0000313" key="4">
    <source>
        <dbReference type="Proteomes" id="UP000198670"/>
    </source>
</evidence>
<reference evidence="3 4" key="1">
    <citation type="submission" date="2016-10" db="EMBL/GenBank/DDBJ databases">
        <authorList>
            <person name="de Groot N.N."/>
        </authorList>
    </citation>
    <scope>NUCLEOTIDE SEQUENCE [LARGE SCALE GENOMIC DNA]</scope>
    <source>
        <strain evidence="3 4">RK1</strain>
    </source>
</reference>
<dbReference type="Pfam" id="PF21027">
    <property type="entry name" value="Sde0182_C"/>
    <property type="match status" value="1"/>
</dbReference>
<keyword evidence="4" id="KW-1185">Reference proteome</keyword>
<dbReference type="Pfam" id="PF07632">
    <property type="entry name" value="Sde182_NH-like"/>
    <property type="match status" value="1"/>
</dbReference>
<organism evidence="3 4">
    <name type="scientific">Parapedobacter indicus</name>
    <dbReference type="NCBI Taxonomy" id="1477437"/>
    <lineage>
        <taxon>Bacteria</taxon>
        <taxon>Pseudomonadati</taxon>
        <taxon>Bacteroidota</taxon>
        <taxon>Sphingobacteriia</taxon>
        <taxon>Sphingobacteriales</taxon>
        <taxon>Sphingobacteriaceae</taxon>
        <taxon>Parapedobacter</taxon>
    </lineage>
</organism>
<name>A0A1I3FBQ3_9SPHI</name>
<dbReference type="Gene3D" id="3.90.245.10">
    <property type="entry name" value="Ribonucleoside hydrolase-like"/>
    <property type="match status" value="1"/>
</dbReference>
<proteinExistence type="predicted"/>
<feature type="domain" description="Cellulose-binding Sde182 nucleoside hydrolase-like" evidence="1">
    <location>
        <begin position="24"/>
        <end position="285"/>
    </location>
</feature>
<dbReference type="InterPro" id="IPR013783">
    <property type="entry name" value="Ig-like_fold"/>
</dbReference>
<dbReference type="InterPro" id="IPR036452">
    <property type="entry name" value="Ribo_hydro-like"/>
</dbReference>
<dbReference type="InterPro" id="IPR048527">
    <property type="entry name" value="Sde182_C"/>
</dbReference>
<dbReference type="Proteomes" id="UP000198670">
    <property type="component" value="Unassembled WGS sequence"/>
</dbReference>
<feature type="domain" description="Cellulose-binding Sde182 C-terminal" evidence="2">
    <location>
        <begin position="362"/>
        <end position="442"/>
    </location>
</feature>